<sequence>MTETIRTVEKTTMVVPASPFGVSRQGSGAAKWLYMAVCALLVALLCMWITPGALADESTEGTEGSEDVQSGITVTENITDTGNLLGSHVAEVTDAIAQVKETTGVTVRLMYLSSFNSEEDPATWAGDVLEYLDPDPNTVMLAVASNDGNLVVAVSSNSEDWLKNQTSVDALSDAAQQPLMESTPNWSQSAIAMMDEITVLYTSKSNEPIVLGVAIAACVVAVLAVAVVAVVLVRRRNAKRSRHSAKRRRHSAKRHRGSGRSKHGERKEREDSIPPSGDAGSDVKKEDTELQDGIQETLSQTDHS</sequence>
<dbReference type="AlphaFoldDB" id="A0A261G8F6"/>
<dbReference type="Gene3D" id="3.10.310.50">
    <property type="match status" value="1"/>
</dbReference>
<keyword evidence="2" id="KW-0812">Transmembrane</keyword>
<keyword evidence="2" id="KW-0472">Membrane</keyword>
<reference evidence="4 5" key="1">
    <citation type="journal article" date="2017" name="BMC Genomics">
        <title>Comparative genomic and phylogenomic analyses of the Bifidobacteriaceae family.</title>
        <authorList>
            <person name="Lugli G.A."/>
            <person name="Milani C."/>
            <person name="Turroni F."/>
            <person name="Duranti S."/>
            <person name="Mancabelli L."/>
            <person name="Mangifesta M."/>
            <person name="Ferrario C."/>
            <person name="Modesto M."/>
            <person name="Mattarelli P."/>
            <person name="Jiri K."/>
            <person name="van Sinderen D."/>
            <person name="Ventura M."/>
        </authorList>
    </citation>
    <scope>NUCLEOTIDE SEQUENCE [LARGE SCALE GENOMIC DNA]</scope>
    <source>
        <strain evidence="4 5">DSM 100216</strain>
    </source>
</reference>
<feature type="transmembrane region" description="Helical" evidence="2">
    <location>
        <begin position="209"/>
        <end position="233"/>
    </location>
</feature>
<dbReference type="Pfam" id="PF04536">
    <property type="entry name" value="TPM_phosphatase"/>
    <property type="match status" value="1"/>
</dbReference>
<protein>
    <recommendedName>
        <fullName evidence="3">TPM domain-containing protein</fullName>
    </recommendedName>
</protein>
<accession>A0A261G8F6</accession>
<gene>
    <name evidence="4" type="ORF">BEUL_1372</name>
</gene>
<evidence type="ECO:0000256" key="1">
    <source>
        <dbReference type="SAM" id="MobiDB-lite"/>
    </source>
</evidence>
<evidence type="ECO:0000313" key="5">
    <source>
        <dbReference type="Proteomes" id="UP000216057"/>
    </source>
</evidence>
<feature type="domain" description="TPM" evidence="3">
    <location>
        <begin position="79"/>
        <end position="197"/>
    </location>
</feature>
<dbReference type="Proteomes" id="UP000216057">
    <property type="component" value="Unassembled WGS sequence"/>
</dbReference>
<name>A0A261G8F6_9BIFI</name>
<comment type="caution">
    <text evidence="4">The sequence shown here is derived from an EMBL/GenBank/DDBJ whole genome shotgun (WGS) entry which is preliminary data.</text>
</comment>
<organism evidence="4 5">
    <name type="scientific">Bifidobacterium eulemuris</name>
    <dbReference type="NCBI Taxonomy" id="1765219"/>
    <lineage>
        <taxon>Bacteria</taxon>
        <taxon>Bacillati</taxon>
        <taxon>Actinomycetota</taxon>
        <taxon>Actinomycetes</taxon>
        <taxon>Bifidobacteriales</taxon>
        <taxon>Bifidobacteriaceae</taxon>
        <taxon>Bifidobacterium</taxon>
    </lineage>
</organism>
<feature type="compositionally biased region" description="Basic residues" evidence="1">
    <location>
        <begin position="238"/>
        <end position="264"/>
    </location>
</feature>
<dbReference type="InterPro" id="IPR007621">
    <property type="entry name" value="TPM_dom"/>
</dbReference>
<evidence type="ECO:0000259" key="3">
    <source>
        <dbReference type="Pfam" id="PF04536"/>
    </source>
</evidence>
<dbReference type="RefSeq" id="WP_094636954.1">
    <property type="nucleotide sequence ID" value="NZ_CP062938.1"/>
</dbReference>
<keyword evidence="2" id="KW-1133">Transmembrane helix</keyword>
<dbReference type="EMBL" id="MWWZ01000007">
    <property type="protein sequence ID" value="OZG67700.1"/>
    <property type="molecule type" value="Genomic_DNA"/>
</dbReference>
<feature type="compositionally biased region" description="Polar residues" evidence="1">
    <location>
        <begin position="294"/>
        <end position="304"/>
    </location>
</feature>
<evidence type="ECO:0000256" key="2">
    <source>
        <dbReference type="SAM" id="Phobius"/>
    </source>
</evidence>
<proteinExistence type="predicted"/>
<evidence type="ECO:0000313" key="4">
    <source>
        <dbReference type="EMBL" id="OZG67700.1"/>
    </source>
</evidence>
<feature type="transmembrane region" description="Helical" evidence="2">
    <location>
        <begin position="32"/>
        <end position="50"/>
    </location>
</feature>
<feature type="region of interest" description="Disordered" evidence="1">
    <location>
        <begin position="238"/>
        <end position="304"/>
    </location>
</feature>